<dbReference type="RefSeq" id="WP_209651116.1">
    <property type="nucleotide sequence ID" value="NZ_JBEPNV010000005.1"/>
</dbReference>
<dbReference type="Proteomes" id="UP001549119">
    <property type="component" value="Unassembled WGS sequence"/>
</dbReference>
<keyword evidence="3" id="KW-1185">Reference proteome</keyword>
<proteinExistence type="predicted"/>
<protein>
    <recommendedName>
        <fullName evidence="4">PepSY domain-containing protein</fullName>
    </recommendedName>
</protein>
<comment type="caution">
    <text evidence="2">The sequence shown here is derived from an EMBL/GenBank/DDBJ whole genome shotgun (WGS) entry which is preliminary data.</text>
</comment>
<evidence type="ECO:0008006" key="4">
    <source>
        <dbReference type="Google" id="ProtNLM"/>
    </source>
</evidence>
<accession>A0ABV2NUK0</accession>
<sequence length="101" mass="11023">MAMSIIGAVTGSTIIAAATTETVSLPGFHQVASFIFSKNAPPESVRIVEDHGHVYRMRFTRHPGEPWDVVHLEETKELTPSEVAGSRHDDGTMLDDPPFHG</sequence>
<name>A0ABV2NUK0_9HYPH</name>
<evidence type="ECO:0000313" key="3">
    <source>
        <dbReference type="Proteomes" id="UP001549119"/>
    </source>
</evidence>
<organism evidence="2 3">
    <name type="scientific">Methylobacterium radiotolerans</name>
    <dbReference type="NCBI Taxonomy" id="31998"/>
    <lineage>
        <taxon>Bacteria</taxon>
        <taxon>Pseudomonadati</taxon>
        <taxon>Pseudomonadota</taxon>
        <taxon>Alphaproteobacteria</taxon>
        <taxon>Hyphomicrobiales</taxon>
        <taxon>Methylobacteriaceae</taxon>
        <taxon>Methylobacterium</taxon>
    </lineage>
</organism>
<feature type="region of interest" description="Disordered" evidence="1">
    <location>
        <begin position="76"/>
        <end position="101"/>
    </location>
</feature>
<reference evidence="2 3" key="1">
    <citation type="submission" date="2024-06" db="EMBL/GenBank/DDBJ databases">
        <title>Genomics of switchgrass bacterial isolates.</title>
        <authorList>
            <person name="Shade A."/>
        </authorList>
    </citation>
    <scope>NUCLEOTIDE SEQUENCE [LARGE SCALE GENOMIC DNA]</scope>
    <source>
        <strain evidence="2 3">PvP084</strain>
    </source>
</reference>
<gene>
    <name evidence="2" type="ORF">ABIC20_007386</name>
</gene>
<evidence type="ECO:0000313" key="2">
    <source>
        <dbReference type="EMBL" id="MET3870001.1"/>
    </source>
</evidence>
<evidence type="ECO:0000256" key="1">
    <source>
        <dbReference type="SAM" id="MobiDB-lite"/>
    </source>
</evidence>
<dbReference type="EMBL" id="JBEPNW010000008">
    <property type="protein sequence ID" value="MET3870001.1"/>
    <property type="molecule type" value="Genomic_DNA"/>
</dbReference>